<name>A0ABT2EUH2_9BACT</name>
<sequence>MPTKRFGWMTLTPGQIEVSSGYNAFVNELDELMYSVLKAIKDGFEGLVHGLDVTLIGTVLQVGAGWAVLKDGSIFVKDDATQVQGGNGYVVIDSTTKTITLKSTPNYETDTLLAYVDGSTVYDLRFPTPDYIQVPYSPLGFEVVSGTVQARGLVAEVTVSSDNPFKAQAPLTIDGDPIKFSVPFALRMGLPALPPDPSPLTIYIGVGTNVPPSSPDLFVGLRWADNTWSYISSIYGTLNQQDLPEGTKAIKVVVRGGRSEWAIKVDGKWEKVTPLTAPLTDVEAKILISIQSTSAALLTVQLPPFIIFFGG</sequence>
<evidence type="ECO:0000313" key="1">
    <source>
        <dbReference type="EMBL" id="MCS3921309.1"/>
    </source>
</evidence>
<gene>
    <name evidence="1" type="ORF">M2350_003758</name>
</gene>
<keyword evidence="2" id="KW-1185">Reference proteome</keyword>
<evidence type="ECO:0000313" key="2">
    <source>
        <dbReference type="Proteomes" id="UP001204798"/>
    </source>
</evidence>
<comment type="caution">
    <text evidence="1">The sequence shown here is derived from an EMBL/GenBank/DDBJ whole genome shotgun (WGS) entry which is preliminary data.</text>
</comment>
<proteinExistence type="predicted"/>
<reference evidence="1 2" key="1">
    <citation type="submission" date="2022-08" db="EMBL/GenBank/DDBJ databases">
        <title>Bacterial and archaeal communities from various locations to study Microbial Dark Matter (Phase II).</title>
        <authorList>
            <person name="Stepanauskas R."/>
        </authorList>
    </citation>
    <scope>NUCLEOTIDE SEQUENCE [LARGE SCALE GENOMIC DNA]</scope>
    <source>
        <strain evidence="1 2">PD1</strain>
    </source>
</reference>
<organism evidence="1 2">
    <name type="scientific">Candidatus Fervidibacter sacchari</name>
    <dbReference type="NCBI Taxonomy" id="1448929"/>
    <lineage>
        <taxon>Bacteria</taxon>
        <taxon>Candidatus Fervidibacterota</taxon>
        <taxon>Candidatus Fervidibacter</taxon>
    </lineage>
</organism>
<dbReference type="Proteomes" id="UP001204798">
    <property type="component" value="Unassembled WGS sequence"/>
</dbReference>
<protein>
    <submittedName>
        <fullName evidence="1">Uncharacterized protein</fullName>
    </submittedName>
</protein>
<dbReference type="EMBL" id="JANUCP010000013">
    <property type="protein sequence ID" value="MCS3921309.1"/>
    <property type="molecule type" value="Genomic_DNA"/>
</dbReference>
<accession>A0ABT2EUH2</accession>
<dbReference type="RefSeq" id="WP_259102381.1">
    <property type="nucleotide sequence ID" value="NZ_JANUCP010000013.1"/>
</dbReference>